<proteinExistence type="predicted"/>
<feature type="region of interest" description="Disordered" evidence="2">
    <location>
        <begin position="1"/>
        <end position="22"/>
    </location>
</feature>
<dbReference type="AlphaFoldDB" id="A0A3S9IDY6"/>
<dbReference type="PRINTS" id="PR00412">
    <property type="entry name" value="EPOXHYDRLASE"/>
</dbReference>
<sequence>MHLSSAHLPTPQGPGSASGAPELPDGFADLFTSRYVDTGELRLHAVTGGSGPALLLLAGWPQTWYAWRFLMPALARDFHVVAVDPRGVGLSDKPRDGYDTGTLAGDLVTLMDSLGHPRFAMVGHDVGMWTGYALAADHPDRLDRLAVAEAAIPGLSPSAPVLGTRETNERLWHFAFNRLTDVNEQLVRGREGVYFGNQFAKKAGKPLPEHAVQYYVDVLASDPEALRCSFEFYRALDSTIAQNEKRRTRPLSLPVLAIGGELSLGAAVGATMRLGGADVQTVVLPECGHYPAEEAPEHMLSALSAFLAPYREAWRSHV</sequence>
<keyword evidence="5" id="KW-1185">Reference proteome</keyword>
<keyword evidence="1 4" id="KW-0378">Hydrolase</keyword>
<dbReference type="Proteomes" id="UP000280197">
    <property type="component" value="Chromosome"/>
</dbReference>
<dbReference type="InterPro" id="IPR000073">
    <property type="entry name" value="AB_hydrolase_1"/>
</dbReference>
<gene>
    <name evidence="4" type="ORF">EJC51_44615</name>
</gene>
<dbReference type="KEGG" id="saqu:EJC51_44615"/>
<dbReference type="InterPro" id="IPR029058">
    <property type="entry name" value="AB_hydrolase_fold"/>
</dbReference>
<evidence type="ECO:0000256" key="2">
    <source>
        <dbReference type="SAM" id="MobiDB-lite"/>
    </source>
</evidence>
<name>A0A3S9IDY6_9ACTN</name>
<reference evidence="4 5" key="1">
    <citation type="submission" date="2018-12" db="EMBL/GenBank/DDBJ databases">
        <authorList>
            <person name="Li K."/>
        </authorList>
    </citation>
    <scope>NUCLEOTIDE SEQUENCE [LARGE SCALE GENOMIC DNA]</scope>
    <source>
        <strain evidence="5">CR22</strain>
    </source>
</reference>
<dbReference type="RefSeq" id="WP_126276344.1">
    <property type="nucleotide sequence ID" value="NZ_CP034463.1"/>
</dbReference>
<evidence type="ECO:0000313" key="4">
    <source>
        <dbReference type="EMBL" id="AZP22542.1"/>
    </source>
</evidence>
<dbReference type="EMBL" id="CP034463">
    <property type="protein sequence ID" value="AZP22542.1"/>
    <property type="molecule type" value="Genomic_DNA"/>
</dbReference>
<dbReference type="InterPro" id="IPR000639">
    <property type="entry name" value="Epox_hydrolase-like"/>
</dbReference>
<evidence type="ECO:0000259" key="3">
    <source>
        <dbReference type="Pfam" id="PF00561"/>
    </source>
</evidence>
<dbReference type="SUPFAM" id="SSF53474">
    <property type="entry name" value="alpha/beta-Hydrolases"/>
    <property type="match status" value="1"/>
</dbReference>
<dbReference type="Gene3D" id="3.40.50.1820">
    <property type="entry name" value="alpha/beta hydrolase"/>
    <property type="match status" value="1"/>
</dbReference>
<evidence type="ECO:0000256" key="1">
    <source>
        <dbReference type="ARBA" id="ARBA00022801"/>
    </source>
</evidence>
<dbReference type="GO" id="GO:0016787">
    <property type="term" value="F:hydrolase activity"/>
    <property type="evidence" value="ECO:0007669"/>
    <property type="project" value="UniProtKB-KW"/>
</dbReference>
<accession>A0A3S9IDY6</accession>
<dbReference type="PRINTS" id="PR00111">
    <property type="entry name" value="ABHYDROLASE"/>
</dbReference>
<evidence type="ECO:0000313" key="5">
    <source>
        <dbReference type="Proteomes" id="UP000280197"/>
    </source>
</evidence>
<dbReference type="Pfam" id="PF00561">
    <property type="entry name" value="Abhydrolase_1"/>
    <property type="match status" value="1"/>
</dbReference>
<feature type="domain" description="AB hydrolase-1" evidence="3">
    <location>
        <begin position="52"/>
        <end position="294"/>
    </location>
</feature>
<organism evidence="4 5">
    <name type="scientific">Streptomyces aquilus</name>
    <dbReference type="NCBI Taxonomy" id="2548456"/>
    <lineage>
        <taxon>Bacteria</taxon>
        <taxon>Bacillati</taxon>
        <taxon>Actinomycetota</taxon>
        <taxon>Actinomycetes</taxon>
        <taxon>Kitasatosporales</taxon>
        <taxon>Streptomycetaceae</taxon>
        <taxon>Streptomyces</taxon>
    </lineage>
</organism>
<dbReference type="PANTHER" id="PTHR43329">
    <property type="entry name" value="EPOXIDE HYDROLASE"/>
    <property type="match status" value="1"/>
</dbReference>
<protein>
    <submittedName>
        <fullName evidence="4">Alpha/beta hydrolase</fullName>
    </submittedName>
</protein>